<dbReference type="PROSITE" id="PS51553">
    <property type="entry name" value="GMPS_ATP_PPASE"/>
    <property type="match status" value="1"/>
</dbReference>
<evidence type="ECO:0000256" key="7">
    <source>
        <dbReference type="ARBA" id="ARBA00022749"/>
    </source>
</evidence>
<dbReference type="GO" id="GO:0005524">
    <property type="term" value="F:ATP binding"/>
    <property type="evidence" value="ECO:0007669"/>
    <property type="project" value="UniProtKB-UniRule"/>
</dbReference>
<keyword evidence="10 11" id="KW-0315">Glutamine amidotransferase</keyword>
<dbReference type="AlphaFoldDB" id="A0A9W6IPR8"/>
<sequence>MTDDIIDQNHQKLLIIDFGSQVTQLIARRVRESGVYCEVHPYNRADAAFIDDFDPKAIILSGSPHSTHWDNSPRADDSVFTRGLPVLGICYGEQTMCAQLGGAVEASDDREFGRADITLIEDSPLFEGFGPVGHEERVWMSHGDRVSALPPGFKVIAKSGHAPFAAIADEDRRFYGVQFHPEVVHTPRGAALLRNFTHTIAGLTGDWSMKSFKDEAIAKVRAQVGDKKVICGLSGGVDSSVVAVLLHEAIGDQLTCVFVDTGLMRQGEADEVVTLFREHYNIPLVHADEEKLFLEALDGIDDPEKKRKTIGKLFIDVFEARAKEAGGADFLAQGTLYPDVIESVSFDGGPSVTIKSHHNVGGLPERMNMQLVEPLRELFKDEVRALGRELGLPEAFVGRHPFPGPGLAIRIPGAVTKEKADILRKADAIYIDEIRKAGLYDKIWQAFSVLLPVRTVGVMGDERTYDHVLALRAVTSVDGMTADYYPFEHDFLGRVATRIINECRGVNRVVYDVTSKPPGTIEWE</sequence>
<dbReference type="Gene3D" id="3.30.300.10">
    <property type="match status" value="1"/>
</dbReference>
<keyword evidence="7 11" id="KW-0332">GMP biosynthesis</keyword>
<feature type="binding site" evidence="12">
    <location>
        <begin position="234"/>
        <end position="240"/>
    </location>
    <ligand>
        <name>ATP</name>
        <dbReference type="ChEBI" id="CHEBI:30616"/>
    </ligand>
</feature>
<dbReference type="HAMAP" id="MF_00344">
    <property type="entry name" value="GMP_synthase"/>
    <property type="match status" value="1"/>
</dbReference>
<dbReference type="NCBIfam" id="TIGR00888">
    <property type="entry name" value="guaA_Nterm"/>
    <property type="match status" value="1"/>
</dbReference>
<keyword evidence="9 11" id="KW-0067">ATP-binding</keyword>
<dbReference type="Gene3D" id="3.40.50.880">
    <property type="match status" value="1"/>
</dbReference>
<dbReference type="Pfam" id="PF00958">
    <property type="entry name" value="GMP_synt_C"/>
    <property type="match status" value="1"/>
</dbReference>
<dbReference type="InterPro" id="IPR017926">
    <property type="entry name" value="GATASE"/>
</dbReference>
<keyword evidence="8 11" id="KW-0658">Purine biosynthesis</keyword>
<dbReference type="EMBL" id="BSFE01000010">
    <property type="protein sequence ID" value="GLK53407.1"/>
    <property type="molecule type" value="Genomic_DNA"/>
</dbReference>
<reference evidence="14" key="2">
    <citation type="submission" date="2023-01" db="EMBL/GenBank/DDBJ databases">
        <authorList>
            <person name="Sun Q."/>
            <person name="Evtushenko L."/>
        </authorList>
    </citation>
    <scope>NUCLEOTIDE SEQUENCE</scope>
    <source>
        <strain evidence="14">VKM B-1513</strain>
    </source>
</reference>
<dbReference type="InterPro" id="IPR001674">
    <property type="entry name" value="GMP_synth_C"/>
</dbReference>
<dbReference type="NCBIfam" id="TIGR00884">
    <property type="entry name" value="guaA_Cterm"/>
    <property type="match status" value="1"/>
</dbReference>
<feature type="domain" description="GMPS ATP-PPase" evidence="13">
    <location>
        <begin position="207"/>
        <end position="399"/>
    </location>
</feature>
<dbReference type="PANTHER" id="PTHR11922">
    <property type="entry name" value="GMP SYNTHASE-RELATED"/>
    <property type="match status" value="1"/>
</dbReference>
<comment type="pathway">
    <text evidence="2 11">Purine metabolism; GMP biosynthesis; GMP from XMP (L-Gln route): step 1/1.</text>
</comment>
<protein>
    <recommendedName>
        <fullName evidence="4 11">GMP synthase [glutamine-hydrolyzing]</fullName>
        <ecNumber evidence="3 11">6.3.5.2</ecNumber>
    </recommendedName>
    <alternativeName>
        <fullName evidence="11">GMP synthetase</fullName>
    </alternativeName>
    <alternativeName>
        <fullName evidence="11">Glutamine amidotransferase</fullName>
    </alternativeName>
</protein>
<reference evidence="14" key="1">
    <citation type="journal article" date="2014" name="Int. J. Syst. Evol. Microbiol.">
        <title>Complete genome sequence of Corynebacterium casei LMG S-19264T (=DSM 44701T), isolated from a smear-ripened cheese.</title>
        <authorList>
            <consortium name="US DOE Joint Genome Institute (JGI-PGF)"/>
            <person name="Walter F."/>
            <person name="Albersmeier A."/>
            <person name="Kalinowski J."/>
            <person name="Ruckert C."/>
        </authorList>
    </citation>
    <scope>NUCLEOTIDE SEQUENCE</scope>
    <source>
        <strain evidence="14">VKM B-1513</strain>
    </source>
</reference>
<feature type="active site" evidence="11">
    <location>
        <position position="180"/>
    </location>
</feature>
<proteinExistence type="inferred from homology"/>
<dbReference type="FunFam" id="3.40.50.880:FF:000001">
    <property type="entry name" value="GMP synthase [glutamine-hydrolyzing]"/>
    <property type="match status" value="1"/>
</dbReference>
<dbReference type="PRINTS" id="PR00096">
    <property type="entry name" value="GATASE"/>
</dbReference>
<comment type="subunit">
    <text evidence="11">Homodimer.</text>
</comment>
<evidence type="ECO:0000259" key="13">
    <source>
        <dbReference type="PROSITE" id="PS51553"/>
    </source>
</evidence>
<dbReference type="Proteomes" id="UP001143486">
    <property type="component" value="Unassembled WGS sequence"/>
</dbReference>
<dbReference type="CDD" id="cd01742">
    <property type="entry name" value="GATase1_GMP_Synthase"/>
    <property type="match status" value="1"/>
</dbReference>
<comment type="catalytic activity">
    <reaction evidence="11">
        <text>XMP + L-glutamine + ATP + H2O = GMP + L-glutamate + AMP + diphosphate + 2 H(+)</text>
        <dbReference type="Rhea" id="RHEA:11680"/>
        <dbReference type="ChEBI" id="CHEBI:15377"/>
        <dbReference type="ChEBI" id="CHEBI:15378"/>
        <dbReference type="ChEBI" id="CHEBI:29985"/>
        <dbReference type="ChEBI" id="CHEBI:30616"/>
        <dbReference type="ChEBI" id="CHEBI:33019"/>
        <dbReference type="ChEBI" id="CHEBI:57464"/>
        <dbReference type="ChEBI" id="CHEBI:58115"/>
        <dbReference type="ChEBI" id="CHEBI:58359"/>
        <dbReference type="ChEBI" id="CHEBI:456215"/>
        <dbReference type="EC" id="6.3.5.2"/>
    </reaction>
</comment>
<dbReference type="InterPro" id="IPR014729">
    <property type="entry name" value="Rossmann-like_a/b/a_fold"/>
</dbReference>
<dbReference type="EC" id="6.3.5.2" evidence="3 11"/>
<dbReference type="GO" id="GO:0005829">
    <property type="term" value="C:cytosol"/>
    <property type="evidence" value="ECO:0007669"/>
    <property type="project" value="TreeGrafter"/>
</dbReference>
<dbReference type="Gene3D" id="3.40.50.620">
    <property type="entry name" value="HUPs"/>
    <property type="match status" value="1"/>
</dbReference>
<dbReference type="InterPro" id="IPR025777">
    <property type="entry name" value="GMPS_ATP_PPase_dom"/>
</dbReference>
<dbReference type="RefSeq" id="WP_271187759.1">
    <property type="nucleotide sequence ID" value="NZ_BSFE01000010.1"/>
</dbReference>
<evidence type="ECO:0000313" key="14">
    <source>
        <dbReference type="EMBL" id="GLK53407.1"/>
    </source>
</evidence>
<dbReference type="GO" id="GO:0003921">
    <property type="term" value="F:GMP synthase activity"/>
    <property type="evidence" value="ECO:0007669"/>
    <property type="project" value="InterPro"/>
</dbReference>
<evidence type="ECO:0000313" key="15">
    <source>
        <dbReference type="Proteomes" id="UP001143486"/>
    </source>
</evidence>
<dbReference type="InterPro" id="IPR022955">
    <property type="entry name" value="GMP_synthase"/>
</dbReference>
<dbReference type="FunFam" id="3.30.300.10:FF:000002">
    <property type="entry name" value="GMP synthase [glutamine-hydrolyzing]"/>
    <property type="match status" value="1"/>
</dbReference>
<dbReference type="NCBIfam" id="NF000848">
    <property type="entry name" value="PRK00074.1"/>
    <property type="match status" value="1"/>
</dbReference>
<dbReference type="SUPFAM" id="SSF54810">
    <property type="entry name" value="GMP synthetase C-terminal dimerisation domain"/>
    <property type="match status" value="1"/>
</dbReference>
<gene>
    <name evidence="11 14" type="primary">guaA</name>
    <name evidence="14" type="ORF">GCM10017621_29150</name>
</gene>
<comment type="caution">
    <text evidence="14">The sequence shown here is derived from an EMBL/GenBank/DDBJ whole genome shotgun (WGS) entry which is preliminary data.</text>
</comment>
<dbReference type="Pfam" id="PF00117">
    <property type="entry name" value="GATase"/>
    <property type="match status" value="1"/>
</dbReference>
<dbReference type="SUPFAM" id="SSF52317">
    <property type="entry name" value="Class I glutamine amidotransferase-like"/>
    <property type="match status" value="1"/>
</dbReference>
<evidence type="ECO:0000256" key="2">
    <source>
        <dbReference type="ARBA" id="ARBA00005153"/>
    </source>
</evidence>
<feature type="active site" evidence="11">
    <location>
        <position position="182"/>
    </location>
</feature>
<comment type="function">
    <text evidence="1 11">Catalyzes the synthesis of GMP from XMP.</text>
</comment>
<dbReference type="PRINTS" id="PR00097">
    <property type="entry name" value="ANTSNTHASEII"/>
</dbReference>
<accession>A0A9W6IPR8</accession>
<dbReference type="PANTHER" id="PTHR11922:SF2">
    <property type="entry name" value="GMP SYNTHASE [GLUTAMINE-HYDROLYZING]"/>
    <property type="match status" value="1"/>
</dbReference>
<dbReference type="PROSITE" id="PS51273">
    <property type="entry name" value="GATASE_TYPE_1"/>
    <property type="match status" value="1"/>
</dbReference>
<keyword evidence="5 11" id="KW-0436">Ligase</keyword>
<evidence type="ECO:0000256" key="4">
    <source>
        <dbReference type="ARBA" id="ARBA00021562"/>
    </source>
</evidence>
<dbReference type="InterPro" id="IPR022310">
    <property type="entry name" value="NAD/GMP_synthase"/>
</dbReference>
<dbReference type="SUPFAM" id="SSF52402">
    <property type="entry name" value="Adenine nucleotide alpha hydrolases-like"/>
    <property type="match status" value="1"/>
</dbReference>
<dbReference type="CDD" id="cd01997">
    <property type="entry name" value="GMP_synthase_C"/>
    <property type="match status" value="1"/>
</dbReference>
<evidence type="ECO:0000256" key="9">
    <source>
        <dbReference type="ARBA" id="ARBA00022840"/>
    </source>
</evidence>
<evidence type="ECO:0000256" key="5">
    <source>
        <dbReference type="ARBA" id="ARBA00022598"/>
    </source>
</evidence>
<dbReference type="InterPro" id="IPR029062">
    <property type="entry name" value="Class_I_gatase-like"/>
</dbReference>
<keyword evidence="6 11" id="KW-0547">Nucleotide-binding</keyword>
<dbReference type="FunFam" id="3.40.50.620:FF:000001">
    <property type="entry name" value="GMP synthase [glutamine-hydrolyzing]"/>
    <property type="match status" value="1"/>
</dbReference>
<evidence type="ECO:0000256" key="10">
    <source>
        <dbReference type="ARBA" id="ARBA00022962"/>
    </source>
</evidence>
<evidence type="ECO:0000256" key="12">
    <source>
        <dbReference type="PROSITE-ProRule" id="PRU00886"/>
    </source>
</evidence>
<feature type="active site" description="Nucleophile" evidence="11">
    <location>
        <position position="90"/>
    </location>
</feature>
<evidence type="ECO:0000256" key="6">
    <source>
        <dbReference type="ARBA" id="ARBA00022741"/>
    </source>
</evidence>
<dbReference type="InterPro" id="IPR004739">
    <property type="entry name" value="GMP_synth_GATase"/>
</dbReference>
<evidence type="ECO:0000256" key="1">
    <source>
        <dbReference type="ARBA" id="ARBA00002332"/>
    </source>
</evidence>
<name>A0A9W6IPR8_9PROT</name>
<dbReference type="Pfam" id="PF02540">
    <property type="entry name" value="NAD_synthase"/>
    <property type="match status" value="1"/>
</dbReference>
<keyword evidence="15" id="KW-1185">Reference proteome</keyword>
<evidence type="ECO:0000256" key="3">
    <source>
        <dbReference type="ARBA" id="ARBA00012746"/>
    </source>
</evidence>
<organism evidence="14 15">
    <name type="scientific">Maricaulis virginensis</name>
    <dbReference type="NCBI Taxonomy" id="144022"/>
    <lineage>
        <taxon>Bacteria</taxon>
        <taxon>Pseudomonadati</taxon>
        <taxon>Pseudomonadota</taxon>
        <taxon>Alphaproteobacteria</taxon>
        <taxon>Maricaulales</taxon>
        <taxon>Maricaulaceae</taxon>
        <taxon>Maricaulis</taxon>
    </lineage>
</organism>
<evidence type="ECO:0000256" key="11">
    <source>
        <dbReference type="HAMAP-Rule" id="MF_00344"/>
    </source>
</evidence>
<evidence type="ECO:0000256" key="8">
    <source>
        <dbReference type="ARBA" id="ARBA00022755"/>
    </source>
</evidence>